<accession>A0ABS7C3U2</accession>
<dbReference type="Pfam" id="PF00072">
    <property type="entry name" value="Response_reg"/>
    <property type="match status" value="1"/>
</dbReference>
<dbReference type="Pfam" id="PF12833">
    <property type="entry name" value="HTH_18"/>
    <property type="match status" value="1"/>
</dbReference>
<feature type="domain" description="Response regulatory" evidence="10">
    <location>
        <begin position="2"/>
        <end position="119"/>
    </location>
</feature>
<comment type="subcellular location">
    <subcellularLocation>
        <location evidence="1">Cytoplasm</location>
    </subcellularLocation>
</comment>
<dbReference type="Proteomes" id="UP001519887">
    <property type="component" value="Unassembled WGS sequence"/>
</dbReference>
<gene>
    <name evidence="11" type="ORF">K0U00_15675</name>
</gene>
<dbReference type="CDD" id="cd17536">
    <property type="entry name" value="REC_YesN-like"/>
    <property type="match status" value="1"/>
</dbReference>
<keyword evidence="5" id="KW-0805">Transcription regulation</keyword>
<keyword evidence="6" id="KW-0238">DNA-binding</keyword>
<dbReference type="SMART" id="SM00342">
    <property type="entry name" value="HTH_ARAC"/>
    <property type="match status" value="1"/>
</dbReference>
<evidence type="ECO:0000256" key="8">
    <source>
        <dbReference type="PROSITE-ProRule" id="PRU00169"/>
    </source>
</evidence>
<dbReference type="Gene3D" id="3.40.50.2300">
    <property type="match status" value="1"/>
</dbReference>
<dbReference type="PRINTS" id="PR00032">
    <property type="entry name" value="HTHARAC"/>
</dbReference>
<dbReference type="PROSITE" id="PS01124">
    <property type="entry name" value="HTH_ARAC_FAMILY_2"/>
    <property type="match status" value="1"/>
</dbReference>
<organism evidence="11 12">
    <name type="scientific">Paenibacillus sepulcri</name>
    <dbReference type="NCBI Taxonomy" id="359917"/>
    <lineage>
        <taxon>Bacteria</taxon>
        <taxon>Bacillati</taxon>
        <taxon>Bacillota</taxon>
        <taxon>Bacilli</taxon>
        <taxon>Bacillales</taxon>
        <taxon>Paenibacillaceae</taxon>
        <taxon>Paenibacillus</taxon>
    </lineage>
</organism>
<keyword evidence="7" id="KW-0804">Transcription</keyword>
<dbReference type="SMART" id="SM00448">
    <property type="entry name" value="REC"/>
    <property type="match status" value="1"/>
</dbReference>
<name>A0ABS7C3U2_9BACL</name>
<dbReference type="EMBL" id="JAHZIK010000369">
    <property type="protein sequence ID" value="MBW7455465.1"/>
    <property type="molecule type" value="Genomic_DNA"/>
</dbReference>
<evidence type="ECO:0000313" key="11">
    <source>
        <dbReference type="EMBL" id="MBW7455465.1"/>
    </source>
</evidence>
<evidence type="ECO:0000256" key="7">
    <source>
        <dbReference type="ARBA" id="ARBA00023163"/>
    </source>
</evidence>
<dbReference type="InterPro" id="IPR018060">
    <property type="entry name" value="HTH_AraC"/>
</dbReference>
<sequence length="339" mass="38824">MHVLIVDDEPVIRRGISRMAEQYMPAFAKVSTAENGQAALERIGAMEPDIVLTDIRMPKLDGLELCRILQEAYPHIKTVVISGYNDFSYAQKCVDYGVKHYLLKPITRVDVHEVLGRLLKKQTAGYVAPSRYVEWIDHMEQQIWSLQKDGLDELSGRLREYCQSANLSLAQLKELLHDCYEMLLKRLQAREFSPRTDLSFLQTGSVKDAIEVFEAGLRDIRDGLASMRSGNFRDMIEEAKCYIDSKLSQEITLDQVAALVGLTPTYFSSLFKKMTNETFVKYRINRRIDRSKELLAVPHFRIVDIALEVGYDDYPHFTKTFKKLVGITPSEYRAALGIK</sequence>
<evidence type="ECO:0000259" key="10">
    <source>
        <dbReference type="PROSITE" id="PS50110"/>
    </source>
</evidence>
<dbReference type="PROSITE" id="PS50110">
    <property type="entry name" value="RESPONSE_REGULATORY"/>
    <property type="match status" value="1"/>
</dbReference>
<dbReference type="InterPro" id="IPR020449">
    <property type="entry name" value="Tscrpt_reg_AraC-type_HTH"/>
</dbReference>
<dbReference type="PROSITE" id="PS00041">
    <property type="entry name" value="HTH_ARAC_FAMILY_1"/>
    <property type="match status" value="1"/>
</dbReference>
<dbReference type="SUPFAM" id="SSF52172">
    <property type="entry name" value="CheY-like"/>
    <property type="match status" value="1"/>
</dbReference>
<evidence type="ECO:0000256" key="4">
    <source>
        <dbReference type="ARBA" id="ARBA00023012"/>
    </source>
</evidence>
<dbReference type="PANTHER" id="PTHR42713:SF3">
    <property type="entry name" value="TRANSCRIPTIONAL REGULATORY PROTEIN HPTR"/>
    <property type="match status" value="1"/>
</dbReference>
<feature type="domain" description="HTH araC/xylS-type" evidence="9">
    <location>
        <begin position="237"/>
        <end position="335"/>
    </location>
</feature>
<dbReference type="SUPFAM" id="SSF46689">
    <property type="entry name" value="Homeodomain-like"/>
    <property type="match status" value="2"/>
</dbReference>
<keyword evidence="4" id="KW-0902">Two-component regulatory system</keyword>
<dbReference type="InterPro" id="IPR018062">
    <property type="entry name" value="HTH_AraC-typ_CS"/>
</dbReference>
<protein>
    <submittedName>
        <fullName evidence="11">Response regulator</fullName>
    </submittedName>
</protein>
<keyword evidence="2" id="KW-0963">Cytoplasm</keyword>
<evidence type="ECO:0000256" key="2">
    <source>
        <dbReference type="ARBA" id="ARBA00022490"/>
    </source>
</evidence>
<dbReference type="InterPro" id="IPR001789">
    <property type="entry name" value="Sig_transdc_resp-reg_receiver"/>
</dbReference>
<evidence type="ECO:0000256" key="3">
    <source>
        <dbReference type="ARBA" id="ARBA00022553"/>
    </source>
</evidence>
<evidence type="ECO:0000313" key="12">
    <source>
        <dbReference type="Proteomes" id="UP001519887"/>
    </source>
</evidence>
<comment type="caution">
    <text evidence="11">The sequence shown here is derived from an EMBL/GenBank/DDBJ whole genome shotgun (WGS) entry which is preliminary data.</text>
</comment>
<dbReference type="InterPro" id="IPR009057">
    <property type="entry name" value="Homeodomain-like_sf"/>
</dbReference>
<keyword evidence="3 8" id="KW-0597">Phosphoprotein</keyword>
<evidence type="ECO:0000256" key="6">
    <source>
        <dbReference type="ARBA" id="ARBA00023125"/>
    </source>
</evidence>
<dbReference type="InterPro" id="IPR051552">
    <property type="entry name" value="HptR"/>
</dbReference>
<evidence type="ECO:0000259" key="9">
    <source>
        <dbReference type="PROSITE" id="PS01124"/>
    </source>
</evidence>
<reference evidence="11 12" key="1">
    <citation type="submission" date="2021-07" db="EMBL/GenBank/DDBJ databases">
        <title>Paenibacillus radiodurans sp. nov., isolated from the southeastern edge of Tengger Desert.</title>
        <authorList>
            <person name="Zhang G."/>
        </authorList>
    </citation>
    <scope>NUCLEOTIDE SEQUENCE [LARGE SCALE GENOMIC DNA]</scope>
    <source>
        <strain evidence="11 12">CCM 7311</strain>
    </source>
</reference>
<dbReference type="PANTHER" id="PTHR42713">
    <property type="entry name" value="HISTIDINE KINASE-RELATED"/>
    <property type="match status" value="1"/>
</dbReference>
<dbReference type="InterPro" id="IPR011006">
    <property type="entry name" value="CheY-like_superfamily"/>
</dbReference>
<feature type="modified residue" description="4-aspartylphosphate" evidence="8">
    <location>
        <position position="54"/>
    </location>
</feature>
<evidence type="ECO:0000256" key="1">
    <source>
        <dbReference type="ARBA" id="ARBA00004496"/>
    </source>
</evidence>
<dbReference type="Gene3D" id="1.10.10.60">
    <property type="entry name" value="Homeodomain-like"/>
    <property type="match status" value="2"/>
</dbReference>
<proteinExistence type="predicted"/>
<keyword evidence="12" id="KW-1185">Reference proteome</keyword>
<evidence type="ECO:0000256" key="5">
    <source>
        <dbReference type="ARBA" id="ARBA00023015"/>
    </source>
</evidence>